<feature type="domain" description="DUF218" evidence="2">
    <location>
        <begin position="81"/>
        <end position="242"/>
    </location>
</feature>
<name>A0A0W0SQK4_9GAMM</name>
<feature type="transmembrane region" description="Helical" evidence="1">
    <location>
        <begin position="37"/>
        <end position="57"/>
    </location>
</feature>
<dbReference type="Gene3D" id="3.40.50.620">
    <property type="entry name" value="HUPs"/>
    <property type="match status" value="1"/>
</dbReference>
<organism evidence="3 4">
    <name type="scientific">Legionella brunensis</name>
    <dbReference type="NCBI Taxonomy" id="29422"/>
    <lineage>
        <taxon>Bacteria</taxon>
        <taxon>Pseudomonadati</taxon>
        <taxon>Pseudomonadota</taxon>
        <taxon>Gammaproteobacteria</taxon>
        <taxon>Legionellales</taxon>
        <taxon>Legionellaceae</taxon>
        <taxon>Legionella</taxon>
    </lineage>
</organism>
<comment type="caution">
    <text evidence="3">The sequence shown here is derived from an EMBL/GenBank/DDBJ whole genome shotgun (WGS) entry which is preliminary data.</text>
</comment>
<dbReference type="RefSeq" id="WP_058440979.1">
    <property type="nucleotide sequence ID" value="NZ_CAAAHU010000029.1"/>
</dbReference>
<dbReference type="PANTHER" id="PTHR30336:SF4">
    <property type="entry name" value="ENVELOPE BIOGENESIS FACTOR ELYC"/>
    <property type="match status" value="1"/>
</dbReference>
<dbReference type="CDD" id="cd06259">
    <property type="entry name" value="YdcF-like"/>
    <property type="match status" value="1"/>
</dbReference>
<dbReference type="STRING" id="29422.Lbru_0881"/>
<gene>
    <name evidence="3" type="ORF">Lbru_0881</name>
</gene>
<evidence type="ECO:0000259" key="2">
    <source>
        <dbReference type="Pfam" id="PF02698"/>
    </source>
</evidence>
<dbReference type="Pfam" id="PF02698">
    <property type="entry name" value="DUF218"/>
    <property type="match status" value="1"/>
</dbReference>
<keyword evidence="1" id="KW-1133">Transmembrane helix</keyword>
<keyword evidence="1" id="KW-0812">Transmembrane</keyword>
<accession>A0A0W0SQK4</accession>
<dbReference type="AlphaFoldDB" id="A0A0W0SQK4"/>
<sequence length="253" mass="29279">MVLVRHLLEMILNPFFLCLLLFAIFLTLLWLKGNNRLVRWGFVFVLCLFFIFSTGWLPKALTRHLEDQYPAVTKIDPTVHWVVVFSGGQSEMDDKPVNALLNSASIKRLLEGVRLYRELPQAKLLLSGGGYGFEMPEALRLAQIASWFSIPQTNIVLETTSINTADEAKAIKMFVKDEPFYLVTSAIHMYRSMTLCLAQGLHPIAAPTDYTYFWNDERWGKMYLPNPYNLFYLSIAMHEVWGSLWAKLHNYYR</sequence>
<dbReference type="InterPro" id="IPR051599">
    <property type="entry name" value="Cell_Envelope_Assoc"/>
</dbReference>
<dbReference type="GO" id="GO:0005886">
    <property type="term" value="C:plasma membrane"/>
    <property type="evidence" value="ECO:0007669"/>
    <property type="project" value="TreeGrafter"/>
</dbReference>
<proteinExistence type="predicted"/>
<dbReference type="GO" id="GO:0000270">
    <property type="term" value="P:peptidoglycan metabolic process"/>
    <property type="evidence" value="ECO:0007669"/>
    <property type="project" value="TreeGrafter"/>
</dbReference>
<keyword evidence="1" id="KW-0472">Membrane</keyword>
<dbReference type="InterPro" id="IPR003848">
    <property type="entry name" value="DUF218"/>
</dbReference>
<evidence type="ECO:0000313" key="4">
    <source>
        <dbReference type="Proteomes" id="UP000054742"/>
    </source>
</evidence>
<dbReference type="Proteomes" id="UP000054742">
    <property type="component" value="Unassembled WGS sequence"/>
</dbReference>
<dbReference type="OrthoDB" id="9809813at2"/>
<reference evidence="3 4" key="1">
    <citation type="submission" date="2015-11" db="EMBL/GenBank/DDBJ databases">
        <title>Genomic analysis of 38 Legionella species identifies large and diverse effector repertoires.</title>
        <authorList>
            <person name="Burstein D."/>
            <person name="Amaro F."/>
            <person name="Zusman T."/>
            <person name="Lifshitz Z."/>
            <person name="Cohen O."/>
            <person name="Gilbert J.A."/>
            <person name="Pupko T."/>
            <person name="Shuman H.A."/>
            <person name="Segal G."/>
        </authorList>
    </citation>
    <scope>NUCLEOTIDE SEQUENCE [LARGE SCALE GENOMIC DNA]</scope>
    <source>
        <strain evidence="3 4">ATCC 43878</strain>
    </source>
</reference>
<dbReference type="InterPro" id="IPR014729">
    <property type="entry name" value="Rossmann-like_a/b/a_fold"/>
</dbReference>
<protein>
    <submittedName>
        <fullName evidence="3">Membrane protein</fullName>
    </submittedName>
</protein>
<dbReference type="PATRIC" id="fig|29422.6.peg.924"/>
<feature type="transmembrane region" description="Helical" evidence="1">
    <location>
        <begin position="12"/>
        <end position="31"/>
    </location>
</feature>
<dbReference type="EMBL" id="LNXV01000006">
    <property type="protein sequence ID" value="KTC85516.1"/>
    <property type="molecule type" value="Genomic_DNA"/>
</dbReference>
<evidence type="ECO:0000256" key="1">
    <source>
        <dbReference type="SAM" id="Phobius"/>
    </source>
</evidence>
<dbReference type="GO" id="GO:0043164">
    <property type="term" value="P:Gram-negative-bacterium-type cell wall biogenesis"/>
    <property type="evidence" value="ECO:0007669"/>
    <property type="project" value="TreeGrafter"/>
</dbReference>
<evidence type="ECO:0000313" key="3">
    <source>
        <dbReference type="EMBL" id="KTC85516.1"/>
    </source>
</evidence>
<dbReference type="PANTHER" id="PTHR30336">
    <property type="entry name" value="INNER MEMBRANE PROTEIN, PROBABLE PERMEASE"/>
    <property type="match status" value="1"/>
</dbReference>
<keyword evidence="4" id="KW-1185">Reference proteome</keyword>